<dbReference type="EMBL" id="SMLW01000678">
    <property type="protein sequence ID" value="MTI29095.1"/>
    <property type="molecule type" value="Genomic_DNA"/>
</dbReference>
<sequence length="368" mass="41921">MEIIHLILGKANPERMNGVNKVVYQLATRQAAAGKKVAVWGITKKTDHNYGERIFTTELFQARRNPFKVDKSLKAAIKQKKDKAVFHLHGGWIPAYAPLSAWFHKHQIPFVLTPHGAYNTVAMQRSPWMKKLYFRFFEKKLLDRAHRVHSIGESEVDGLESIYPNTKSFLLPYGFVAPDSPQKPKTDDEFIIGFVGRLDIYTKGLDLIIDAFAEFQQKNRQAKLWIVGDSNEKEVLVKMIDRKNLKHVTLWGSKYGNDKDELMRQMHVFVHPSRNEGLPSAVLEACSMGIPAIVSRATNVGNYITSFKSGYCINNENPAALTDALQKLYYKQQAGQISSLSANARAMVREVFDWNTLVEKFDTLYRLA</sequence>
<dbReference type="InterPro" id="IPR001296">
    <property type="entry name" value="Glyco_trans_1"/>
</dbReference>
<name>A0ABW9RZ41_9BACT</name>
<comment type="caution">
    <text evidence="3">The sequence shown here is derived from an EMBL/GenBank/DDBJ whole genome shotgun (WGS) entry which is preliminary data.</text>
</comment>
<evidence type="ECO:0000259" key="1">
    <source>
        <dbReference type="Pfam" id="PF00534"/>
    </source>
</evidence>
<dbReference type="Proteomes" id="UP000798808">
    <property type="component" value="Unassembled WGS sequence"/>
</dbReference>
<accession>A0ABW9RZ41</accession>
<gene>
    <name evidence="3" type="ORF">E1163_29310</name>
</gene>
<feature type="domain" description="Glycosyl transferase family 1" evidence="1">
    <location>
        <begin position="181"/>
        <end position="332"/>
    </location>
</feature>
<dbReference type="Pfam" id="PF00534">
    <property type="entry name" value="Glycos_transf_1"/>
    <property type="match status" value="1"/>
</dbReference>
<evidence type="ECO:0000313" key="4">
    <source>
        <dbReference type="Proteomes" id="UP000798808"/>
    </source>
</evidence>
<protein>
    <submittedName>
        <fullName evidence="3">Glycosyltransferase</fullName>
    </submittedName>
</protein>
<dbReference type="CDD" id="cd03801">
    <property type="entry name" value="GT4_PimA-like"/>
    <property type="match status" value="1"/>
</dbReference>
<keyword evidence="4" id="KW-1185">Reference proteome</keyword>
<reference evidence="3 4" key="1">
    <citation type="submission" date="2019-02" db="EMBL/GenBank/DDBJ databases">
        <authorList>
            <person name="Goldberg S.R."/>
            <person name="Haltli B.A."/>
            <person name="Correa H."/>
            <person name="Russell K.G."/>
        </authorList>
    </citation>
    <scope>NUCLEOTIDE SEQUENCE [LARGE SCALE GENOMIC DNA]</scope>
    <source>
        <strain evidence="3 4">JCM 16186</strain>
    </source>
</reference>
<evidence type="ECO:0000259" key="2">
    <source>
        <dbReference type="Pfam" id="PF13439"/>
    </source>
</evidence>
<dbReference type="InterPro" id="IPR050194">
    <property type="entry name" value="Glycosyltransferase_grp1"/>
</dbReference>
<dbReference type="RefSeq" id="WP_155177256.1">
    <property type="nucleotide sequence ID" value="NZ_BAAAFL010000010.1"/>
</dbReference>
<dbReference type="InterPro" id="IPR028098">
    <property type="entry name" value="Glyco_trans_4-like_N"/>
</dbReference>
<evidence type="ECO:0000313" key="3">
    <source>
        <dbReference type="EMBL" id="MTI29095.1"/>
    </source>
</evidence>
<organism evidence="3 4">
    <name type="scientific">Fulvivirga kasyanovii</name>
    <dbReference type="NCBI Taxonomy" id="396812"/>
    <lineage>
        <taxon>Bacteria</taxon>
        <taxon>Pseudomonadati</taxon>
        <taxon>Bacteroidota</taxon>
        <taxon>Cytophagia</taxon>
        <taxon>Cytophagales</taxon>
        <taxon>Fulvivirgaceae</taxon>
        <taxon>Fulvivirga</taxon>
    </lineage>
</organism>
<dbReference type="PANTHER" id="PTHR45947:SF3">
    <property type="entry name" value="SULFOQUINOVOSYL TRANSFERASE SQD2"/>
    <property type="match status" value="1"/>
</dbReference>
<dbReference type="Gene3D" id="3.40.50.2000">
    <property type="entry name" value="Glycogen Phosphorylase B"/>
    <property type="match status" value="2"/>
</dbReference>
<dbReference type="SUPFAM" id="SSF53756">
    <property type="entry name" value="UDP-Glycosyltransferase/glycogen phosphorylase"/>
    <property type="match status" value="1"/>
</dbReference>
<feature type="domain" description="Glycosyltransferase subfamily 4-like N-terminal" evidence="2">
    <location>
        <begin position="17"/>
        <end position="164"/>
    </location>
</feature>
<dbReference type="PANTHER" id="PTHR45947">
    <property type="entry name" value="SULFOQUINOVOSYL TRANSFERASE SQD2"/>
    <property type="match status" value="1"/>
</dbReference>
<dbReference type="Pfam" id="PF13439">
    <property type="entry name" value="Glyco_transf_4"/>
    <property type="match status" value="1"/>
</dbReference>
<proteinExistence type="predicted"/>